<dbReference type="OrthoDB" id="2106152at2759"/>
<reference evidence="4" key="1">
    <citation type="submission" date="2021-11" db="EMBL/GenBank/DDBJ databases">
        <authorList>
            <consortium name="Genoscope - CEA"/>
            <person name="William W."/>
        </authorList>
    </citation>
    <scope>NUCLEOTIDE SEQUENCE</scope>
</reference>
<feature type="chain" id="PRO_5035191271" description="Phytanoyl-CoA dioxygenase family protein" evidence="3">
    <location>
        <begin position="27"/>
        <end position="386"/>
    </location>
</feature>
<keyword evidence="3" id="KW-0732">Signal</keyword>
<dbReference type="GO" id="GO:0046872">
    <property type="term" value="F:metal ion binding"/>
    <property type="evidence" value="ECO:0007669"/>
    <property type="project" value="UniProtKB-ARBA"/>
</dbReference>
<evidence type="ECO:0000256" key="1">
    <source>
        <dbReference type="ARBA" id="ARBA00001962"/>
    </source>
</evidence>
<feature type="compositionally biased region" description="Basic and acidic residues" evidence="2">
    <location>
        <begin position="374"/>
        <end position="386"/>
    </location>
</feature>
<dbReference type="GO" id="GO:0016491">
    <property type="term" value="F:oxidoreductase activity"/>
    <property type="evidence" value="ECO:0007669"/>
    <property type="project" value="UniProtKB-ARBA"/>
</dbReference>
<dbReference type="PANTHER" id="PTHR20883:SF48">
    <property type="entry name" value="ECTOINE DIOXYGENASE"/>
    <property type="match status" value="1"/>
</dbReference>
<feature type="region of interest" description="Disordered" evidence="2">
    <location>
        <begin position="365"/>
        <end position="386"/>
    </location>
</feature>
<feature type="region of interest" description="Disordered" evidence="2">
    <location>
        <begin position="157"/>
        <end position="179"/>
    </location>
</feature>
<gene>
    <name evidence="4" type="ORF">PECAL_6P17840</name>
</gene>
<accession>A0A8J2SYY2</accession>
<dbReference type="EMBL" id="CAKKNE010000006">
    <property type="protein sequence ID" value="CAH0380144.1"/>
    <property type="molecule type" value="Genomic_DNA"/>
</dbReference>
<dbReference type="Proteomes" id="UP000789595">
    <property type="component" value="Unassembled WGS sequence"/>
</dbReference>
<dbReference type="PANTHER" id="PTHR20883">
    <property type="entry name" value="PHYTANOYL-COA DIOXYGENASE DOMAIN CONTAINING 1"/>
    <property type="match status" value="1"/>
</dbReference>
<comment type="caution">
    <text evidence="4">The sequence shown here is derived from an EMBL/GenBank/DDBJ whole genome shotgun (WGS) entry which is preliminary data.</text>
</comment>
<dbReference type="SUPFAM" id="SSF51197">
    <property type="entry name" value="Clavaminate synthase-like"/>
    <property type="match status" value="1"/>
</dbReference>
<dbReference type="AlphaFoldDB" id="A0A8J2SYY2"/>
<comment type="cofactor">
    <cofactor evidence="1">
        <name>Fe cation</name>
        <dbReference type="ChEBI" id="CHEBI:24875"/>
    </cofactor>
</comment>
<dbReference type="InterPro" id="IPR008775">
    <property type="entry name" value="Phytyl_CoA_dOase-like"/>
</dbReference>
<evidence type="ECO:0000313" key="4">
    <source>
        <dbReference type="EMBL" id="CAH0380144.1"/>
    </source>
</evidence>
<sequence>SGQRPRGRRPQQTMMRYALLVALVRASSHWLDAYEQRGYFVLPRVFSGARLMHLRAAVARYLRDHGKDHEYMMRGEKLGGWFVPGIERIDQLKIFEAEVARDERLARILRRILGDDFKLLERSEIYVSRIGNWHSDDLYDAFDLYATSLPYVAEEWCPPTGPKRPPPLAKPNTRAAPPKDDDELCAQGMEYGFGKATTFWAGEGTAHERRVTTVAVYLEDHADNEGGLSVAPGSHRNASVHGDTVARLDPWSPSHRPEAETPFDLIRSGAGDAVVFDSRLVHRGPRDDVADFKRELSRSRRTVATFSFGRNNAVSEAAFSRGMRFRTDMLFNGSICGAQRDKNGDPDFGAPCAFDAVREDLARRPLRGVPDGRPFLEARRDLARRR</sequence>
<evidence type="ECO:0008006" key="6">
    <source>
        <dbReference type="Google" id="ProtNLM"/>
    </source>
</evidence>
<feature type="non-terminal residue" evidence="4">
    <location>
        <position position="1"/>
    </location>
</feature>
<dbReference type="Pfam" id="PF05721">
    <property type="entry name" value="PhyH"/>
    <property type="match status" value="1"/>
</dbReference>
<protein>
    <recommendedName>
        <fullName evidence="6">Phytanoyl-CoA dioxygenase family protein</fullName>
    </recommendedName>
</protein>
<keyword evidence="5" id="KW-1185">Reference proteome</keyword>
<feature type="signal peptide" evidence="3">
    <location>
        <begin position="1"/>
        <end position="26"/>
    </location>
</feature>
<name>A0A8J2SYY2_9STRA</name>
<proteinExistence type="predicted"/>
<feature type="compositionally biased region" description="Pro residues" evidence="2">
    <location>
        <begin position="159"/>
        <end position="169"/>
    </location>
</feature>
<evidence type="ECO:0000256" key="3">
    <source>
        <dbReference type="SAM" id="SignalP"/>
    </source>
</evidence>
<dbReference type="Gene3D" id="2.60.120.620">
    <property type="entry name" value="q2cbj1_9rhob like domain"/>
    <property type="match status" value="2"/>
</dbReference>
<organism evidence="4 5">
    <name type="scientific">Pelagomonas calceolata</name>
    <dbReference type="NCBI Taxonomy" id="35677"/>
    <lineage>
        <taxon>Eukaryota</taxon>
        <taxon>Sar</taxon>
        <taxon>Stramenopiles</taxon>
        <taxon>Ochrophyta</taxon>
        <taxon>Pelagophyceae</taxon>
        <taxon>Pelagomonadales</taxon>
        <taxon>Pelagomonadaceae</taxon>
        <taxon>Pelagomonas</taxon>
    </lineage>
</organism>
<evidence type="ECO:0000313" key="5">
    <source>
        <dbReference type="Proteomes" id="UP000789595"/>
    </source>
</evidence>
<evidence type="ECO:0000256" key="2">
    <source>
        <dbReference type="SAM" id="MobiDB-lite"/>
    </source>
</evidence>